<keyword evidence="1" id="KW-1133">Transmembrane helix</keyword>
<dbReference type="InterPro" id="IPR050400">
    <property type="entry name" value="Bact_Cytoskel_RodZ"/>
</dbReference>
<dbReference type="Gene3D" id="1.10.260.40">
    <property type="entry name" value="lambda repressor-like DNA-binding domains"/>
    <property type="match status" value="1"/>
</dbReference>
<dbReference type="KEGG" id="tle:Tlet_2045"/>
<dbReference type="HOGENOM" id="CLU_1433373_0_0_0"/>
<keyword evidence="1" id="KW-0812">Transmembrane</keyword>
<dbReference type="PANTHER" id="PTHR34475">
    <property type="match status" value="1"/>
</dbReference>
<dbReference type="CDD" id="cd00093">
    <property type="entry name" value="HTH_XRE"/>
    <property type="match status" value="1"/>
</dbReference>
<dbReference type="InterPro" id="IPR010982">
    <property type="entry name" value="Lambda_DNA-bd_dom_sf"/>
</dbReference>
<feature type="transmembrane region" description="Helical" evidence="1">
    <location>
        <begin position="94"/>
        <end position="115"/>
    </location>
</feature>
<dbReference type="GO" id="GO:0003677">
    <property type="term" value="F:DNA binding"/>
    <property type="evidence" value="ECO:0007669"/>
    <property type="project" value="InterPro"/>
</dbReference>
<protein>
    <recommendedName>
        <fullName evidence="4">Transcriptional regulator, XRE family</fullName>
    </recommendedName>
</protein>
<dbReference type="Pfam" id="PF13413">
    <property type="entry name" value="HTH_25"/>
    <property type="match status" value="1"/>
</dbReference>
<dbReference type="STRING" id="416591.Tlet_2045"/>
<dbReference type="eggNOG" id="COG1426">
    <property type="taxonomic scope" value="Bacteria"/>
</dbReference>
<dbReference type="OrthoDB" id="37555at2"/>
<dbReference type="EMBL" id="CP000812">
    <property type="protein sequence ID" value="ABV34599.1"/>
    <property type="molecule type" value="Genomic_DNA"/>
</dbReference>
<name>A8F8W5_PSELT</name>
<evidence type="ECO:0000313" key="2">
    <source>
        <dbReference type="EMBL" id="ABV34599.1"/>
    </source>
</evidence>
<evidence type="ECO:0008006" key="4">
    <source>
        <dbReference type="Google" id="ProtNLM"/>
    </source>
</evidence>
<reference evidence="2 3" key="2">
    <citation type="journal article" date="2009" name="Proc. Natl. Acad. Sci. U.S.A.">
        <title>On the chimeric nature, thermophilic origin, and phylogenetic placement of the Thermotogales.</title>
        <authorList>
            <person name="Zhaxybayeva O."/>
            <person name="Swithers K.S."/>
            <person name="Lapierre P."/>
            <person name="Fournier G.P."/>
            <person name="Bickhart D.M."/>
            <person name="DeBoy R.T."/>
            <person name="Nelson K.E."/>
            <person name="Nesbo C.L."/>
            <person name="Doolittle W.F."/>
            <person name="Gogarten J.P."/>
            <person name="Noll K.M."/>
        </authorList>
    </citation>
    <scope>NUCLEOTIDE SEQUENCE [LARGE SCALE GENOMIC DNA]</scope>
    <source>
        <strain evidence="3">ATCC BAA-301 / DSM 14385 / NBRC 107922 / TMO</strain>
    </source>
</reference>
<sequence length="189" mass="21650">MEKWVKIGEILKNSRESKQLTIDQVAQSIGIPAWKIRLIEEGQFDRVDAPFYVKHYIRSYSEFLEIDPEELLSEIEQPVSKQAEVKKVSGNGALISFLLIAMLIASVCFFAYSALKFFDVASSPEAQFVNNSGQTVYFNERPVEPGEIIELEIGNRYRVNGNKGICSIITLKKEWNIHVSDFEVILWER</sequence>
<dbReference type="PANTHER" id="PTHR34475:SF1">
    <property type="entry name" value="CYTOSKELETON PROTEIN RODZ"/>
    <property type="match status" value="1"/>
</dbReference>
<dbReference type="AlphaFoldDB" id="A8F8W5"/>
<keyword evidence="3" id="KW-1185">Reference proteome</keyword>
<organism evidence="2 3">
    <name type="scientific">Pseudothermotoga lettingae (strain ATCC BAA-301 / DSM 14385 / NBRC 107922 / TMO)</name>
    <name type="common">Thermotoga lettingae</name>
    <dbReference type="NCBI Taxonomy" id="416591"/>
    <lineage>
        <taxon>Bacteria</taxon>
        <taxon>Thermotogati</taxon>
        <taxon>Thermotogota</taxon>
        <taxon>Thermotogae</taxon>
        <taxon>Thermotogales</taxon>
        <taxon>Thermotogaceae</taxon>
        <taxon>Pseudothermotoga</taxon>
    </lineage>
</organism>
<evidence type="ECO:0000313" key="3">
    <source>
        <dbReference type="Proteomes" id="UP000002016"/>
    </source>
</evidence>
<dbReference type="RefSeq" id="WP_012004075.1">
    <property type="nucleotide sequence ID" value="NC_009828.1"/>
</dbReference>
<accession>A8F8W5</accession>
<evidence type="ECO:0000256" key="1">
    <source>
        <dbReference type="SAM" id="Phobius"/>
    </source>
</evidence>
<proteinExistence type="predicted"/>
<reference evidence="2 3" key="1">
    <citation type="submission" date="2007-08" db="EMBL/GenBank/DDBJ databases">
        <title>Complete sequence of Thermotoga lettingae TMO.</title>
        <authorList>
            <consortium name="US DOE Joint Genome Institute"/>
            <person name="Copeland A."/>
            <person name="Lucas S."/>
            <person name="Lapidus A."/>
            <person name="Barry K."/>
            <person name="Glavina del Rio T."/>
            <person name="Dalin E."/>
            <person name="Tice H."/>
            <person name="Pitluck S."/>
            <person name="Foster B."/>
            <person name="Bruce D."/>
            <person name="Schmutz J."/>
            <person name="Larimer F."/>
            <person name="Land M."/>
            <person name="Hauser L."/>
            <person name="Kyrpides N."/>
            <person name="Mikhailova N."/>
            <person name="Nelson K."/>
            <person name="Gogarten J.P."/>
            <person name="Noll K."/>
            <person name="Richardson P."/>
        </authorList>
    </citation>
    <scope>NUCLEOTIDE SEQUENCE [LARGE SCALE GENOMIC DNA]</scope>
    <source>
        <strain evidence="3">ATCC BAA-301 / DSM 14385 / NBRC 107922 / TMO</strain>
    </source>
</reference>
<keyword evidence="1" id="KW-0472">Membrane</keyword>
<gene>
    <name evidence="2" type="ordered locus">Tlet_2045</name>
</gene>
<dbReference type="Proteomes" id="UP000002016">
    <property type="component" value="Chromosome"/>
</dbReference>
<dbReference type="SUPFAM" id="SSF47413">
    <property type="entry name" value="lambda repressor-like DNA-binding domains"/>
    <property type="match status" value="1"/>
</dbReference>
<dbReference type="InterPro" id="IPR001387">
    <property type="entry name" value="Cro/C1-type_HTH"/>
</dbReference>